<dbReference type="InterPro" id="IPR001714">
    <property type="entry name" value="Pept_M24_MAP"/>
</dbReference>
<dbReference type="GO" id="GO:0005739">
    <property type="term" value="C:mitochondrion"/>
    <property type="evidence" value="ECO:0000318"/>
    <property type="project" value="GO_Central"/>
</dbReference>
<feature type="binding site" evidence="5">
    <location>
        <position position="299"/>
    </location>
    <ligand>
        <name>a divalent metal cation</name>
        <dbReference type="ChEBI" id="CHEBI:60240"/>
        <label>2</label>
        <note>catalytic</note>
    </ligand>
</feature>
<dbReference type="Pfam" id="PF00557">
    <property type="entry name" value="Peptidase_M24"/>
    <property type="match status" value="1"/>
</dbReference>
<evidence type="ECO:0000256" key="6">
    <source>
        <dbReference type="RuleBase" id="RU003653"/>
    </source>
</evidence>
<dbReference type="eggNOG" id="KOG2738">
    <property type="taxonomic scope" value="Eukaryota"/>
</dbReference>
<dbReference type="GeneID" id="20216895"/>
<comment type="catalytic activity">
    <reaction evidence="5 6">
        <text>Release of N-terminal amino acids, preferentially methionine, from peptides and arylamides.</text>
        <dbReference type="EC" id="3.4.11.18"/>
    </reaction>
</comment>
<feature type="binding site" evidence="5">
    <location>
        <position position="268"/>
    </location>
    <ligand>
        <name>a divalent metal cation</name>
        <dbReference type="ChEBI" id="CHEBI:60240"/>
        <label>2</label>
        <note>catalytic</note>
    </ligand>
</feature>
<evidence type="ECO:0000256" key="3">
    <source>
        <dbReference type="ARBA" id="ARBA00022723"/>
    </source>
</evidence>
<dbReference type="GO" id="GO:0046872">
    <property type="term" value="F:metal ion binding"/>
    <property type="evidence" value="ECO:0007669"/>
    <property type="project" value="UniProtKB-UniRule"/>
</dbReference>
<reference evidence="9" key="3">
    <citation type="submission" date="2015-06" db="UniProtKB">
        <authorList>
            <consortium name="EnsemblMetazoa"/>
        </authorList>
    </citation>
    <scope>IDENTIFICATION</scope>
</reference>
<keyword evidence="3 5" id="KW-0479">Metal-binding</keyword>
<dbReference type="OrthoDB" id="3209743at2759"/>
<dbReference type="PANTHER" id="PTHR43330:SF8">
    <property type="entry name" value="METHIONINE AMINOPEPTIDASE 1D, MITOCHONDRIAL"/>
    <property type="match status" value="1"/>
</dbReference>
<accession>T1G748</accession>
<evidence type="ECO:0000256" key="2">
    <source>
        <dbReference type="ARBA" id="ARBA00022670"/>
    </source>
</evidence>
<dbReference type="HAMAP" id="MF_01974">
    <property type="entry name" value="MetAP_1"/>
    <property type="match status" value="1"/>
</dbReference>
<evidence type="ECO:0000313" key="10">
    <source>
        <dbReference type="Proteomes" id="UP000015101"/>
    </source>
</evidence>
<feature type="binding site" evidence="5">
    <location>
        <position position="236"/>
    </location>
    <ligand>
        <name>a divalent metal cation</name>
        <dbReference type="ChEBI" id="CHEBI:60240"/>
        <label>2</label>
        <note>catalytic</note>
    </ligand>
</feature>
<dbReference type="Proteomes" id="UP000015101">
    <property type="component" value="Unassembled WGS sequence"/>
</dbReference>
<dbReference type="NCBIfam" id="TIGR00500">
    <property type="entry name" value="met_pdase_I"/>
    <property type="match status" value="1"/>
</dbReference>
<sequence length="314" mass="35301">MSIHCSKSHFLERFLRKKISEKNFSRTFAIVEPQKQKVSKIRSVPDHIEAPTYVKSYKQYLQEVKPIFNKKKTPEDIANHRSACKLARRILDEIGKLVKPGVTTDHLDSVAHQLCIENNAYPSPLLYRKFPKSICTSVNNVACHGIPDDRPLQNGDVINIDVTVYKNNHHGDVSYTYPVGDNVDNTALHLISVAKLCRDEAIKICRPGQRFNAIGKVISEIVRQNNMTVVPDICGHGIGQFFHGPPEIIHTANDDEGTMKEGMTFTIEPVVCLGEPDIEVLNDGWTIVTRDNSMSAQFEHTILITSDGFEILTL</sequence>
<dbReference type="STRING" id="6412.T1G748"/>
<dbReference type="InterPro" id="IPR002467">
    <property type="entry name" value="Pept_M24A_MAP1"/>
</dbReference>
<dbReference type="CTD" id="20216895"/>
<evidence type="ECO:0000259" key="7">
    <source>
        <dbReference type="Pfam" id="PF00557"/>
    </source>
</evidence>
<keyword evidence="4 5" id="KW-0378">Hydrolase</keyword>
<dbReference type="RefSeq" id="XP_009028339.1">
    <property type="nucleotide sequence ID" value="XM_009030091.1"/>
</dbReference>
<dbReference type="GO" id="GO:0004239">
    <property type="term" value="F:initiator methionyl aminopeptidase activity"/>
    <property type="evidence" value="ECO:0007669"/>
    <property type="project" value="UniProtKB-UniRule"/>
</dbReference>
<dbReference type="EMBL" id="AMQM01007397">
    <property type="status" value="NOT_ANNOTATED_CDS"/>
    <property type="molecule type" value="Genomic_DNA"/>
</dbReference>
<comment type="cofactor">
    <cofactor evidence="5">
        <name>Co(2+)</name>
        <dbReference type="ChEBI" id="CHEBI:48828"/>
    </cofactor>
    <cofactor evidence="5">
        <name>Zn(2+)</name>
        <dbReference type="ChEBI" id="CHEBI:29105"/>
    </cofactor>
    <cofactor evidence="5">
        <name>Mn(2+)</name>
        <dbReference type="ChEBI" id="CHEBI:29035"/>
    </cofactor>
    <cofactor evidence="5">
        <name>Fe(2+)</name>
        <dbReference type="ChEBI" id="CHEBI:29033"/>
    </cofactor>
    <text evidence="5">Binds 2 divalent metal cations per subunit. Has a high-affinity and a low affinity metal-binding site. The true nature of the physiological cofactor is under debate. The enzyme is active with cobalt, zinc, manganese or divalent iron ions. Most likely, methionine aminopeptidases function as mononuclear Fe(2+)-metalloproteases under physiological conditions, and the catalytically relevant metal-binding site has been assigned to the histidine-containing high-affinity site.</text>
</comment>
<dbReference type="HOGENOM" id="CLU_015857_1_1_1"/>
<dbReference type="CDD" id="cd01086">
    <property type="entry name" value="MetAP1"/>
    <property type="match status" value="1"/>
</dbReference>
<dbReference type="SUPFAM" id="SSF55920">
    <property type="entry name" value="Creatinase/aminopeptidase"/>
    <property type="match status" value="1"/>
</dbReference>
<gene>
    <name evidence="9" type="primary">20216895</name>
    <name evidence="8" type="ORF">HELRODRAFT_88643</name>
</gene>
<protein>
    <recommendedName>
        <fullName evidence="6">Methionine aminopeptidase</fullName>
        <ecNumber evidence="6">3.4.11.18</ecNumber>
    </recommendedName>
</protein>
<dbReference type="EC" id="3.4.11.18" evidence="6"/>
<keyword evidence="1 5" id="KW-0031">Aminopeptidase</keyword>
<feature type="binding site" evidence="5">
    <location>
        <position position="172"/>
    </location>
    <ligand>
        <name>a divalent metal cation</name>
        <dbReference type="ChEBI" id="CHEBI:60240"/>
        <label>1</label>
    </ligand>
</feature>
<comment type="similarity">
    <text evidence="5">Belongs to the peptidase M24A family. Methionine aminopeptidase type 1 subfamily.</text>
</comment>
<keyword evidence="10" id="KW-1185">Reference proteome</keyword>
<keyword evidence="2 5" id="KW-0645">Protease</keyword>
<feature type="domain" description="Peptidase M24" evidence="7">
    <location>
        <begin position="79"/>
        <end position="305"/>
    </location>
</feature>
<feature type="binding site" evidence="5">
    <location>
        <position position="172"/>
    </location>
    <ligand>
        <name>a divalent metal cation</name>
        <dbReference type="ChEBI" id="CHEBI:60240"/>
        <label>2</label>
        <note>catalytic</note>
    </ligand>
</feature>
<evidence type="ECO:0000313" key="8">
    <source>
        <dbReference type="EMBL" id="ESN93553.1"/>
    </source>
</evidence>
<dbReference type="GO" id="GO:0006508">
    <property type="term" value="P:proteolysis"/>
    <property type="evidence" value="ECO:0007669"/>
    <property type="project" value="UniProtKB-KW"/>
</dbReference>
<feature type="binding site" evidence="5">
    <location>
        <position position="243"/>
    </location>
    <ligand>
        <name>substrate</name>
    </ligand>
</feature>
<organism evidence="9 10">
    <name type="scientific">Helobdella robusta</name>
    <name type="common">Californian leech</name>
    <dbReference type="NCBI Taxonomy" id="6412"/>
    <lineage>
        <taxon>Eukaryota</taxon>
        <taxon>Metazoa</taxon>
        <taxon>Spiralia</taxon>
        <taxon>Lophotrochozoa</taxon>
        <taxon>Annelida</taxon>
        <taxon>Clitellata</taxon>
        <taxon>Hirudinea</taxon>
        <taxon>Rhynchobdellida</taxon>
        <taxon>Glossiphoniidae</taxon>
        <taxon>Helobdella</taxon>
    </lineage>
</organism>
<dbReference type="InterPro" id="IPR036005">
    <property type="entry name" value="Creatinase/aminopeptidase-like"/>
</dbReference>
<evidence type="ECO:0000256" key="1">
    <source>
        <dbReference type="ARBA" id="ARBA00022438"/>
    </source>
</evidence>
<dbReference type="OMA" id="SSKMYVM"/>
<feature type="binding site" evidence="5">
    <location>
        <position position="161"/>
    </location>
    <ligand>
        <name>a divalent metal cation</name>
        <dbReference type="ChEBI" id="CHEBI:60240"/>
        <label>1</label>
    </ligand>
</feature>
<name>T1G748_HELRO</name>
<evidence type="ECO:0000256" key="4">
    <source>
        <dbReference type="ARBA" id="ARBA00022801"/>
    </source>
</evidence>
<dbReference type="FunCoup" id="T1G748">
    <property type="interactions" value="135"/>
</dbReference>
<reference evidence="8 10" key="2">
    <citation type="journal article" date="2013" name="Nature">
        <title>Insights into bilaterian evolution from three spiralian genomes.</title>
        <authorList>
            <person name="Simakov O."/>
            <person name="Marletaz F."/>
            <person name="Cho S.J."/>
            <person name="Edsinger-Gonzales E."/>
            <person name="Havlak P."/>
            <person name="Hellsten U."/>
            <person name="Kuo D.H."/>
            <person name="Larsson T."/>
            <person name="Lv J."/>
            <person name="Arendt D."/>
            <person name="Savage R."/>
            <person name="Osoegawa K."/>
            <person name="de Jong P."/>
            <person name="Grimwood J."/>
            <person name="Chapman J.A."/>
            <person name="Shapiro H."/>
            <person name="Aerts A."/>
            <person name="Otillar R.P."/>
            <person name="Terry A.Y."/>
            <person name="Boore J.L."/>
            <person name="Grigoriev I.V."/>
            <person name="Lindberg D.R."/>
            <person name="Seaver E.C."/>
            <person name="Weisblat D.A."/>
            <person name="Putnam N.H."/>
            <person name="Rokhsar D.S."/>
        </authorList>
    </citation>
    <scope>NUCLEOTIDE SEQUENCE</scope>
</reference>
<dbReference type="AlphaFoldDB" id="T1G748"/>
<dbReference type="InterPro" id="IPR000994">
    <property type="entry name" value="Pept_M24"/>
</dbReference>
<dbReference type="PANTHER" id="PTHR43330">
    <property type="entry name" value="METHIONINE AMINOPEPTIDASE"/>
    <property type="match status" value="1"/>
</dbReference>
<comment type="function">
    <text evidence="6">Cotranslationally removes the N-terminal methionine from nascent proteins. The N-terminal methionine is often cleaved when the second residue in the primary sequence is small and uncharged (Met-Ala-, Cys, Gly, Pro, Ser, Thr, or Val).</text>
</comment>
<dbReference type="InParanoid" id="T1G748"/>
<reference evidence="10" key="1">
    <citation type="submission" date="2012-12" db="EMBL/GenBank/DDBJ databases">
        <authorList>
            <person name="Hellsten U."/>
            <person name="Grimwood J."/>
            <person name="Chapman J.A."/>
            <person name="Shapiro H."/>
            <person name="Aerts A."/>
            <person name="Otillar R.P."/>
            <person name="Terry A.Y."/>
            <person name="Boore J.L."/>
            <person name="Simakov O."/>
            <person name="Marletaz F."/>
            <person name="Cho S.-J."/>
            <person name="Edsinger-Gonzales E."/>
            <person name="Havlak P."/>
            <person name="Kuo D.-H."/>
            <person name="Larsson T."/>
            <person name="Lv J."/>
            <person name="Arendt D."/>
            <person name="Savage R."/>
            <person name="Osoegawa K."/>
            <person name="de Jong P."/>
            <person name="Lindberg D.R."/>
            <person name="Seaver E.C."/>
            <person name="Weisblat D.A."/>
            <person name="Putnam N.H."/>
            <person name="Grigoriev I.V."/>
            <person name="Rokhsar D.S."/>
        </authorList>
    </citation>
    <scope>NUCLEOTIDE SEQUENCE</scope>
</reference>
<dbReference type="Gene3D" id="3.90.230.10">
    <property type="entry name" value="Creatinase/methionine aminopeptidase superfamily"/>
    <property type="match status" value="1"/>
</dbReference>
<dbReference type="GO" id="GO:0070006">
    <property type="term" value="F:metalloaminopeptidase activity"/>
    <property type="evidence" value="ECO:0000318"/>
    <property type="project" value="GO_Central"/>
</dbReference>
<dbReference type="PRINTS" id="PR00599">
    <property type="entry name" value="MAPEPTIDASE"/>
</dbReference>
<evidence type="ECO:0000313" key="9">
    <source>
        <dbReference type="EnsemblMetazoa" id="HelroP88643"/>
    </source>
</evidence>
<dbReference type="EMBL" id="KB097605">
    <property type="protein sequence ID" value="ESN93553.1"/>
    <property type="molecule type" value="Genomic_DNA"/>
</dbReference>
<dbReference type="KEGG" id="hro:HELRODRAFT_88643"/>
<feature type="binding site" evidence="5">
    <location>
        <position position="299"/>
    </location>
    <ligand>
        <name>a divalent metal cation</name>
        <dbReference type="ChEBI" id="CHEBI:60240"/>
        <label>1</label>
    </ligand>
</feature>
<proteinExistence type="inferred from homology"/>
<evidence type="ECO:0000256" key="5">
    <source>
        <dbReference type="HAMAP-Rule" id="MF_03174"/>
    </source>
</evidence>
<dbReference type="EnsemblMetazoa" id="HelroT88643">
    <property type="protein sequence ID" value="HelroP88643"/>
    <property type="gene ID" value="HelroG88643"/>
</dbReference>
<feature type="binding site" evidence="5">
    <location>
        <position position="144"/>
    </location>
    <ligand>
        <name>substrate</name>
    </ligand>
</feature>